<dbReference type="InterPro" id="IPR035979">
    <property type="entry name" value="RBD_domain_sf"/>
</dbReference>
<dbReference type="GO" id="GO:0003723">
    <property type="term" value="F:RNA binding"/>
    <property type="evidence" value="ECO:0007669"/>
    <property type="project" value="InterPro"/>
</dbReference>
<evidence type="ECO:0000259" key="1">
    <source>
        <dbReference type="SMART" id="SM00360"/>
    </source>
</evidence>
<name>A0A0V1HZ40_9BILA</name>
<accession>A0A0V1HZ40</accession>
<dbReference type="SUPFAM" id="SSF54928">
    <property type="entry name" value="RNA-binding domain, RBD"/>
    <property type="match status" value="1"/>
</dbReference>
<organism evidence="2 3">
    <name type="scientific">Trichinella zimbabwensis</name>
    <dbReference type="NCBI Taxonomy" id="268475"/>
    <lineage>
        <taxon>Eukaryota</taxon>
        <taxon>Metazoa</taxon>
        <taxon>Ecdysozoa</taxon>
        <taxon>Nematoda</taxon>
        <taxon>Enoplea</taxon>
        <taxon>Dorylaimia</taxon>
        <taxon>Trichinellida</taxon>
        <taxon>Trichinellidae</taxon>
        <taxon>Trichinella</taxon>
    </lineage>
</organism>
<dbReference type="Proteomes" id="UP000055024">
    <property type="component" value="Unassembled WGS sequence"/>
</dbReference>
<dbReference type="OrthoDB" id="5917366at2759"/>
<dbReference type="Gene3D" id="3.30.70.330">
    <property type="match status" value="1"/>
</dbReference>
<dbReference type="SMART" id="SM00360">
    <property type="entry name" value="RRM"/>
    <property type="match status" value="1"/>
</dbReference>
<dbReference type="InterPro" id="IPR012677">
    <property type="entry name" value="Nucleotide-bd_a/b_plait_sf"/>
</dbReference>
<dbReference type="InterPro" id="IPR000504">
    <property type="entry name" value="RRM_dom"/>
</dbReference>
<feature type="domain" description="RRM" evidence="1">
    <location>
        <begin position="100"/>
        <end position="168"/>
    </location>
</feature>
<gene>
    <name evidence="2" type="ORF">T11_17832</name>
</gene>
<evidence type="ECO:0000313" key="3">
    <source>
        <dbReference type="Proteomes" id="UP000055024"/>
    </source>
</evidence>
<comment type="caution">
    <text evidence="2">The sequence shown here is derived from an EMBL/GenBank/DDBJ whole genome shotgun (WGS) entry which is preliminary data.</text>
</comment>
<keyword evidence="3" id="KW-1185">Reference proteome</keyword>
<dbReference type="AlphaFoldDB" id="A0A0V1HZ40"/>
<sequence length="192" mass="22392">LFESVEINFAETKITMQSLPVENPAHLTLVQQPMKPHPILLNSAVIGMYYSLQHGQTMRDFLFEVFNLSTNDPLILDKYCSLLQRLVSFSQECRDFVHNMIFVEMVDGRMTVEHLFRHFCFYGNVLQAEIRPENPQLAIVTFQTPELARAACYISKKFHYPHCTIICSYIYNLEHFVTKCVRDFLFNSGKKV</sequence>
<evidence type="ECO:0000313" key="2">
    <source>
        <dbReference type="EMBL" id="KRZ15428.1"/>
    </source>
</evidence>
<dbReference type="EMBL" id="JYDP01000018">
    <property type="protein sequence ID" value="KRZ15428.1"/>
    <property type="molecule type" value="Genomic_DNA"/>
</dbReference>
<protein>
    <recommendedName>
        <fullName evidence="1">RRM domain-containing protein</fullName>
    </recommendedName>
</protein>
<feature type="non-terminal residue" evidence="2">
    <location>
        <position position="1"/>
    </location>
</feature>
<proteinExistence type="predicted"/>
<reference evidence="2 3" key="1">
    <citation type="submission" date="2015-01" db="EMBL/GenBank/DDBJ databases">
        <title>Evolution of Trichinella species and genotypes.</title>
        <authorList>
            <person name="Korhonen P.K."/>
            <person name="Edoardo P."/>
            <person name="Giuseppe L.R."/>
            <person name="Gasser R.B."/>
        </authorList>
    </citation>
    <scope>NUCLEOTIDE SEQUENCE [LARGE SCALE GENOMIC DNA]</scope>
    <source>
        <strain evidence="2">ISS1029</strain>
    </source>
</reference>